<evidence type="ECO:0000256" key="1">
    <source>
        <dbReference type="SAM" id="Phobius"/>
    </source>
</evidence>
<comment type="caution">
    <text evidence="2">The sequence shown here is derived from an EMBL/GenBank/DDBJ whole genome shotgun (WGS) entry which is preliminary data.</text>
</comment>
<dbReference type="Proteomes" id="UP000029707">
    <property type="component" value="Unassembled WGS sequence"/>
</dbReference>
<name>A0A4U8TR19_9HELI</name>
<dbReference type="OrthoDB" id="5458825at2"/>
<gene>
    <name evidence="2" type="ORF">LS65_003970</name>
</gene>
<feature type="transmembrane region" description="Helical" evidence="1">
    <location>
        <begin position="12"/>
        <end position="33"/>
    </location>
</feature>
<reference evidence="2 3" key="1">
    <citation type="journal article" date="2014" name="Genome Announc.">
        <title>Draft genome sequences of eight enterohepatic helicobacter species isolated from both laboratory and wild rodents.</title>
        <authorList>
            <person name="Sheh A."/>
            <person name="Shen Z."/>
            <person name="Fox J.G."/>
        </authorList>
    </citation>
    <scope>NUCLEOTIDE SEQUENCE [LARGE SCALE GENOMIC DNA]</scope>
    <source>
        <strain evidence="2 3">MIT 01-6451</strain>
    </source>
</reference>
<keyword evidence="3" id="KW-1185">Reference proteome</keyword>
<evidence type="ECO:0000313" key="3">
    <source>
        <dbReference type="Proteomes" id="UP000029707"/>
    </source>
</evidence>
<evidence type="ECO:0000313" key="2">
    <source>
        <dbReference type="EMBL" id="TLE02295.1"/>
    </source>
</evidence>
<dbReference type="GO" id="GO:0032259">
    <property type="term" value="P:methylation"/>
    <property type="evidence" value="ECO:0007669"/>
    <property type="project" value="UniProtKB-KW"/>
</dbReference>
<dbReference type="RefSeq" id="WP_034361584.1">
    <property type="nucleotide sequence ID" value="NZ_CAJUDB010000002.1"/>
</dbReference>
<dbReference type="EMBL" id="JRMQ02000003">
    <property type="protein sequence ID" value="TLE02295.1"/>
    <property type="molecule type" value="Genomic_DNA"/>
</dbReference>
<dbReference type="AlphaFoldDB" id="A0A4U8TR19"/>
<keyword evidence="2" id="KW-0489">Methyltransferase</keyword>
<dbReference type="GO" id="GO:0008168">
    <property type="term" value="F:methyltransferase activity"/>
    <property type="evidence" value="ECO:0007669"/>
    <property type="project" value="UniProtKB-KW"/>
</dbReference>
<sequence>MFETLANVEHNIHNIFIIGNAFGYSAVILSLLFPNAKVVCIDAGIDGADNMLGINLTNTIAKSHNLNISVEFGFSPKDTKTIIQKHFNTPLNLVFIDGLHTNEQLLLDFEETQKYCNQDTIWVMHDVINYHMQDSFEKIKKTLANTHITKLLYRTQSGIGFAAPAHNHNVLNVLEAFSENDALIAHLSQIAKGYQDPLRIIKKLIPRPIKTFIKAYLR</sequence>
<dbReference type="Pfam" id="PF13578">
    <property type="entry name" value="Methyltransf_24"/>
    <property type="match status" value="1"/>
</dbReference>
<accession>A0A4U8TR19</accession>
<dbReference type="STRING" id="425400.LS65_04665"/>
<proteinExistence type="predicted"/>
<organism evidence="2 3">
    <name type="scientific">Helicobacter japonicus</name>
    <dbReference type="NCBI Taxonomy" id="425400"/>
    <lineage>
        <taxon>Bacteria</taxon>
        <taxon>Pseudomonadati</taxon>
        <taxon>Campylobacterota</taxon>
        <taxon>Epsilonproteobacteria</taxon>
        <taxon>Campylobacterales</taxon>
        <taxon>Helicobacteraceae</taxon>
        <taxon>Helicobacter</taxon>
    </lineage>
</organism>
<dbReference type="InterPro" id="IPR029063">
    <property type="entry name" value="SAM-dependent_MTases_sf"/>
</dbReference>
<protein>
    <submittedName>
        <fullName evidence="2">Class I SAM-dependent methyltransferase</fullName>
    </submittedName>
</protein>
<keyword evidence="1" id="KW-1133">Transmembrane helix</keyword>
<dbReference type="Gene3D" id="3.40.50.150">
    <property type="entry name" value="Vaccinia Virus protein VP39"/>
    <property type="match status" value="1"/>
</dbReference>
<keyword evidence="2" id="KW-0808">Transferase</keyword>
<keyword evidence="1" id="KW-0472">Membrane</keyword>
<dbReference type="SUPFAM" id="SSF53335">
    <property type="entry name" value="S-adenosyl-L-methionine-dependent methyltransferases"/>
    <property type="match status" value="1"/>
</dbReference>
<keyword evidence="1" id="KW-0812">Transmembrane</keyword>